<feature type="transmembrane region" description="Helical" evidence="6">
    <location>
        <begin position="144"/>
        <end position="161"/>
    </location>
</feature>
<evidence type="ECO:0000256" key="3">
    <source>
        <dbReference type="ARBA" id="ARBA00022692"/>
    </source>
</evidence>
<comment type="subcellular location">
    <subcellularLocation>
        <location evidence="1">Cell membrane</location>
        <topology evidence="1">Multi-pass membrane protein</topology>
    </subcellularLocation>
</comment>
<sequence>MRAAFRTPGFGRLYAGLGASMFGDSLMLIVLSMWVKTLTGSNGAAGATFLAMTAPALLAPVLGYVVDRVPRRTFLVVANVLSALVMAPLLLVHDAGDVWIVYAVAFCYGISFVVVPAALNGLLKDLLPEDVLVEANASLSVTREALRLVGPLLGAATFSVAGGGVVAMADAVSFLLAALAVAGLRVEERRDDSRAPQHWRVEVLEGASFIRRTPLLLHTTTALALALLVIGFAESAVYAVVEAFGHPVSFVGPLLTVQGVGAVSVGLVASRVVRRFGEPAAVVVGLLVTALGLLGVVVADRTWQLLVTVAVLGGGIPLIFVAFNTLLQKQTPGRLMGRVSASVEVLVTTPQALSIGVGAVLVGLLDYRLIFAIMAAGTTLAAGYLALTLRSVRGAPVPGEASLLPAHPDSP</sequence>
<evidence type="ECO:0000256" key="4">
    <source>
        <dbReference type="ARBA" id="ARBA00022989"/>
    </source>
</evidence>
<evidence type="ECO:0000256" key="1">
    <source>
        <dbReference type="ARBA" id="ARBA00004651"/>
    </source>
</evidence>
<feature type="transmembrane region" description="Helical" evidence="6">
    <location>
        <begin position="339"/>
        <end position="361"/>
    </location>
</feature>
<organism evidence="8 9">
    <name type="scientific">Nocardioides panacis</name>
    <dbReference type="NCBI Taxonomy" id="2849501"/>
    <lineage>
        <taxon>Bacteria</taxon>
        <taxon>Bacillati</taxon>
        <taxon>Actinomycetota</taxon>
        <taxon>Actinomycetes</taxon>
        <taxon>Propionibacteriales</taxon>
        <taxon>Nocardioidaceae</taxon>
        <taxon>Nocardioides</taxon>
    </lineage>
</organism>
<dbReference type="PANTHER" id="PTHR23513">
    <property type="entry name" value="INTEGRAL MEMBRANE EFFLUX PROTEIN-RELATED"/>
    <property type="match status" value="1"/>
</dbReference>
<evidence type="ECO:0000259" key="7">
    <source>
        <dbReference type="PROSITE" id="PS50850"/>
    </source>
</evidence>
<dbReference type="InterPro" id="IPR011701">
    <property type="entry name" value="MFS"/>
</dbReference>
<dbReference type="Proteomes" id="UP000683575">
    <property type="component" value="Chromosome"/>
</dbReference>
<accession>A0A975SYC8</accession>
<feature type="transmembrane region" description="Helical" evidence="6">
    <location>
        <begin position="99"/>
        <end position="123"/>
    </location>
</feature>
<dbReference type="CDD" id="cd06173">
    <property type="entry name" value="MFS_MefA_like"/>
    <property type="match status" value="1"/>
</dbReference>
<evidence type="ECO:0000313" key="9">
    <source>
        <dbReference type="Proteomes" id="UP000683575"/>
    </source>
</evidence>
<feature type="transmembrane region" description="Helical" evidence="6">
    <location>
        <begin position="73"/>
        <end position="93"/>
    </location>
</feature>
<dbReference type="KEGG" id="nps:KRR39_20115"/>
<evidence type="ECO:0000256" key="5">
    <source>
        <dbReference type="ARBA" id="ARBA00023136"/>
    </source>
</evidence>
<keyword evidence="3 6" id="KW-0812">Transmembrane</keyword>
<feature type="transmembrane region" description="Helical" evidence="6">
    <location>
        <begin position="215"/>
        <end position="241"/>
    </location>
</feature>
<dbReference type="GO" id="GO:0005886">
    <property type="term" value="C:plasma membrane"/>
    <property type="evidence" value="ECO:0007669"/>
    <property type="project" value="UniProtKB-SubCell"/>
</dbReference>
<protein>
    <submittedName>
        <fullName evidence="8">MFS transporter</fullName>
    </submittedName>
</protein>
<feature type="domain" description="Major facilitator superfamily (MFS) profile" evidence="7">
    <location>
        <begin position="215"/>
        <end position="411"/>
    </location>
</feature>
<feature type="transmembrane region" description="Helical" evidence="6">
    <location>
        <begin position="305"/>
        <end position="327"/>
    </location>
</feature>
<evidence type="ECO:0000313" key="8">
    <source>
        <dbReference type="EMBL" id="QWZ07680.1"/>
    </source>
</evidence>
<dbReference type="PANTHER" id="PTHR23513:SF6">
    <property type="entry name" value="MAJOR FACILITATOR SUPERFAMILY ASSOCIATED DOMAIN-CONTAINING PROTEIN"/>
    <property type="match status" value="1"/>
</dbReference>
<gene>
    <name evidence="8" type="ORF">KRR39_20115</name>
</gene>
<feature type="transmembrane region" description="Helical" evidence="6">
    <location>
        <begin position="247"/>
        <end position="268"/>
    </location>
</feature>
<dbReference type="InterPro" id="IPR020846">
    <property type="entry name" value="MFS_dom"/>
</dbReference>
<dbReference type="GO" id="GO:0022857">
    <property type="term" value="F:transmembrane transporter activity"/>
    <property type="evidence" value="ECO:0007669"/>
    <property type="project" value="InterPro"/>
</dbReference>
<feature type="transmembrane region" description="Helical" evidence="6">
    <location>
        <begin position="47"/>
        <end position="66"/>
    </location>
</feature>
<dbReference type="EMBL" id="CP077062">
    <property type="protein sequence ID" value="QWZ07680.1"/>
    <property type="molecule type" value="Genomic_DNA"/>
</dbReference>
<feature type="transmembrane region" description="Helical" evidence="6">
    <location>
        <begin position="12"/>
        <end position="35"/>
    </location>
</feature>
<feature type="transmembrane region" description="Helical" evidence="6">
    <location>
        <begin position="367"/>
        <end position="387"/>
    </location>
</feature>
<dbReference type="Pfam" id="PF07690">
    <property type="entry name" value="MFS_1"/>
    <property type="match status" value="2"/>
</dbReference>
<evidence type="ECO:0000256" key="2">
    <source>
        <dbReference type="ARBA" id="ARBA00022475"/>
    </source>
</evidence>
<dbReference type="RefSeq" id="WP_216939191.1">
    <property type="nucleotide sequence ID" value="NZ_CP077062.1"/>
</dbReference>
<keyword evidence="9" id="KW-1185">Reference proteome</keyword>
<reference evidence="8" key="1">
    <citation type="submission" date="2021-06" db="EMBL/GenBank/DDBJ databases">
        <title>Complete genome sequence of Nocardioides sp. G188.</title>
        <authorList>
            <person name="Im W.-T."/>
        </authorList>
    </citation>
    <scope>NUCLEOTIDE SEQUENCE</scope>
    <source>
        <strain evidence="8">G188</strain>
    </source>
</reference>
<proteinExistence type="predicted"/>
<feature type="transmembrane region" description="Helical" evidence="6">
    <location>
        <begin position="280"/>
        <end position="299"/>
    </location>
</feature>
<name>A0A975SYC8_9ACTN</name>
<dbReference type="PROSITE" id="PS50850">
    <property type="entry name" value="MFS"/>
    <property type="match status" value="1"/>
</dbReference>
<keyword evidence="4 6" id="KW-1133">Transmembrane helix</keyword>
<keyword evidence="5 6" id="KW-0472">Membrane</keyword>
<dbReference type="AlphaFoldDB" id="A0A975SYC8"/>
<keyword evidence="2" id="KW-1003">Cell membrane</keyword>
<evidence type="ECO:0000256" key="6">
    <source>
        <dbReference type="SAM" id="Phobius"/>
    </source>
</evidence>